<gene>
    <name evidence="1" type="ORF">CJEDD_07385</name>
</gene>
<protein>
    <recommendedName>
        <fullName evidence="3">DUF4192 domain-containing protein</fullName>
    </recommendedName>
</protein>
<dbReference type="InterPro" id="IPR025447">
    <property type="entry name" value="DUF4192"/>
</dbReference>
<keyword evidence="2" id="KW-1185">Reference proteome</keyword>
<proteinExistence type="predicted"/>
<reference evidence="1 2" key="1">
    <citation type="submission" date="2020-10" db="EMBL/GenBank/DDBJ databases">
        <title>Complete genome sequence of Corynebacterium jeddahense DSM 45997, type strain of Corynebacterium jeddahense.</title>
        <authorList>
            <person name="Busche T."/>
            <person name="Kalinowski J."/>
            <person name="Ruckert C."/>
        </authorList>
    </citation>
    <scope>NUCLEOTIDE SEQUENCE [LARGE SCALE GENOMIC DNA]</scope>
    <source>
        <strain evidence="1 2">DSM 45997</strain>
    </source>
</reference>
<accession>A0ABY7UK15</accession>
<evidence type="ECO:0008006" key="3">
    <source>
        <dbReference type="Google" id="ProtNLM"/>
    </source>
</evidence>
<evidence type="ECO:0000313" key="2">
    <source>
        <dbReference type="Proteomes" id="UP001218071"/>
    </source>
</evidence>
<dbReference type="Proteomes" id="UP001218071">
    <property type="component" value="Chromosome"/>
</dbReference>
<name>A0ABY7UK15_9CORY</name>
<dbReference type="Pfam" id="PF13830">
    <property type="entry name" value="DUF4192"/>
    <property type="match status" value="1"/>
</dbReference>
<dbReference type="EMBL" id="CP063194">
    <property type="protein sequence ID" value="WCZ39070.1"/>
    <property type="molecule type" value="Genomic_DNA"/>
</dbReference>
<evidence type="ECO:0000313" key="1">
    <source>
        <dbReference type="EMBL" id="WCZ39070.1"/>
    </source>
</evidence>
<sequence>MTNTQPQPQGTNQPGDQTAQFETAAALQSPSHLIASIPGALGYFPNEAVILVSLYARPGEPGALDVGAYLDADLGSTTSIQRALQRVPAGNHVATFAVIVTRVPHSDMVAAAAAGLHQAADEFGELVEACWIVSEIADGTHYQLVFGPDAEIFDSWGWDAGYHCGTVASVAASAAMRPLITHGVLPELHRDDVFRHFDPVSDADVAMSEAIAPEAYRKGAELLELTQSAPWLALRQMKAASNVFLAAPNVKLIDSEGSLILDDVFASAADVELVAAMLTRNMLRDCLIEHALDHPGAASAVLVSVARNFSGRIRANALCLWAMVAVSQQLHGWASVALMCADDEVPAHSLAGLLANVLGVGQAGALIELSRRGCRDTWREVERRAAAQADG</sequence>
<organism evidence="1 2">
    <name type="scientific">Corynebacterium jeddahense</name>
    <dbReference type="NCBI Taxonomy" id="1414719"/>
    <lineage>
        <taxon>Bacteria</taxon>
        <taxon>Bacillati</taxon>
        <taxon>Actinomycetota</taxon>
        <taxon>Actinomycetes</taxon>
        <taxon>Mycobacteriales</taxon>
        <taxon>Corynebacteriaceae</taxon>
        <taxon>Corynebacterium</taxon>
    </lineage>
</organism>
<dbReference type="RefSeq" id="WP_074432555.1">
    <property type="nucleotide sequence ID" value="NZ_CBYN010000086.1"/>
</dbReference>